<accession>A0A0F8YQR1</accession>
<sequence length="101" mass="11720">MGRPQVVAPCKCLLRACGRFRHGKEFMTTIEQREKVYRMLASNPEIRRLAARALEVEDQGWLDQPDYYLGWEWHQIPMAAAKLRVLVEEGALQLFVIGSQF</sequence>
<gene>
    <name evidence="1" type="ORF">LCGC14_3064320</name>
</gene>
<proteinExistence type="predicted"/>
<reference evidence="1" key="1">
    <citation type="journal article" date="2015" name="Nature">
        <title>Complex archaea that bridge the gap between prokaryotes and eukaryotes.</title>
        <authorList>
            <person name="Spang A."/>
            <person name="Saw J.H."/>
            <person name="Jorgensen S.L."/>
            <person name="Zaremba-Niedzwiedzka K."/>
            <person name="Martijn J."/>
            <person name="Lind A.E."/>
            <person name="van Eijk R."/>
            <person name="Schleper C."/>
            <person name="Guy L."/>
            <person name="Ettema T.J."/>
        </authorList>
    </citation>
    <scope>NUCLEOTIDE SEQUENCE</scope>
</reference>
<evidence type="ECO:0000313" key="1">
    <source>
        <dbReference type="EMBL" id="KKK56459.1"/>
    </source>
</evidence>
<protein>
    <submittedName>
        <fullName evidence="1">Uncharacterized protein</fullName>
    </submittedName>
</protein>
<name>A0A0F8YQR1_9ZZZZ</name>
<dbReference type="AlphaFoldDB" id="A0A0F8YQR1"/>
<organism evidence="1">
    <name type="scientific">marine sediment metagenome</name>
    <dbReference type="NCBI Taxonomy" id="412755"/>
    <lineage>
        <taxon>unclassified sequences</taxon>
        <taxon>metagenomes</taxon>
        <taxon>ecological metagenomes</taxon>
    </lineage>
</organism>
<comment type="caution">
    <text evidence="1">The sequence shown here is derived from an EMBL/GenBank/DDBJ whole genome shotgun (WGS) entry which is preliminary data.</text>
</comment>
<dbReference type="EMBL" id="LAZR01064987">
    <property type="protein sequence ID" value="KKK56459.1"/>
    <property type="molecule type" value="Genomic_DNA"/>
</dbReference>